<dbReference type="EMBL" id="MLJW01000156">
    <property type="protein sequence ID" value="OIQ95974.1"/>
    <property type="molecule type" value="Genomic_DNA"/>
</dbReference>
<proteinExistence type="predicted"/>
<sequence>MIESIIEILTDNQSLTSALLKTQVLASRLDNDDLRNWATKELQGYKIDDTLPDYRQVRSTPKGDLDDGLNYQMNTPLPLTIMPQKFADLLLKFRLYNGVQSLEQTASGEYGDYLIKEFAEDFSNRLSKEVQQNGYSLKIHGVKMIAHISEVSQALGEIRTKLLDLMLQLEKQYPTLEKDLKKNDFDKRPVNQKIIQIMSQTNIHTTGDGNVVNTGNNNTFNVDTKINKGDIEGLKKALNELKIPEGDINDIIEIIKVDTPNQETKTLGPKTRGWVSKMIDKTLDGTWQIATGAAGGLLVELFKHFYGF</sequence>
<dbReference type="Pfam" id="PF18864">
    <property type="entry name" value="AbiTii"/>
    <property type="match status" value="1"/>
</dbReference>
<protein>
    <recommendedName>
        <fullName evidence="1">AbiTii domain-containing protein</fullName>
    </recommendedName>
</protein>
<reference evidence="2" key="1">
    <citation type="submission" date="2016-10" db="EMBL/GenBank/DDBJ databases">
        <title>Sequence of Gallionella enrichment culture.</title>
        <authorList>
            <person name="Poehlein A."/>
            <person name="Muehling M."/>
            <person name="Daniel R."/>
        </authorList>
    </citation>
    <scope>NUCLEOTIDE SEQUENCE</scope>
</reference>
<gene>
    <name evidence="2" type="ORF">GALL_219710</name>
</gene>
<accession>A0A1J5RIQ9</accession>
<organism evidence="2">
    <name type="scientific">mine drainage metagenome</name>
    <dbReference type="NCBI Taxonomy" id="410659"/>
    <lineage>
        <taxon>unclassified sequences</taxon>
        <taxon>metagenomes</taxon>
        <taxon>ecological metagenomes</taxon>
    </lineage>
</organism>
<dbReference type="InterPro" id="IPR041304">
    <property type="entry name" value="AbiTii"/>
</dbReference>
<feature type="domain" description="AbiTii" evidence="1">
    <location>
        <begin position="2"/>
        <end position="177"/>
    </location>
</feature>
<dbReference type="AlphaFoldDB" id="A0A1J5RIQ9"/>
<name>A0A1J5RIQ9_9ZZZZ</name>
<evidence type="ECO:0000313" key="2">
    <source>
        <dbReference type="EMBL" id="OIQ95974.1"/>
    </source>
</evidence>
<comment type="caution">
    <text evidence="2">The sequence shown here is derived from an EMBL/GenBank/DDBJ whole genome shotgun (WGS) entry which is preliminary data.</text>
</comment>
<evidence type="ECO:0000259" key="1">
    <source>
        <dbReference type="Pfam" id="PF18864"/>
    </source>
</evidence>